<evidence type="ECO:0000313" key="2">
    <source>
        <dbReference type="EMBL" id="KAF7409351.1"/>
    </source>
</evidence>
<feature type="transmembrane region" description="Helical" evidence="1">
    <location>
        <begin position="21"/>
        <end position="36"/>
    </location>
</feature>
<keyword evidence="1" id="KW-1133">Transmembrane helix</keyword>
<name>A0A834KSI4_VESPE</name>
<comment type="caution">
    <text evidence="2">The sequence shown here is derived from an EMBL/GenBank/DDBJ whole genome shotgun (WGS) entry which is preliminary data.</text>
</comment>
<dbReference type="EMBL" id="JACSDY010000014">
    <property type="protein sequence ID" value="KAF7409351.1"/>
    <property type="molecule type" value="Genomic_DNA"/>
</dbReference>
<reference evidence="2" key="1">
    <citation type="journal article" date="2020" name="G3 (Bethesda)">
        <title>High-Quality Assemblies for Three Invasive Social Wasps from the &lt;i&gt;Vespula&lt;/i&gt; Genus.</title>
        <authorList>
            <person name="Harrop T.W.R."/>
            <person name="Guhlin J."/>
            <person name="McLaughlin G.M."/>
            <person name="Permina E."/>
            <person name="Stockwell P."/>
            <person name="Gilligan J."/>
            <person name="Le Lec M.F."/>
            <person name="Gruber M.A.M."/>
            <person name="Quinn O."/>
            <person name="Lovegrove M."/>
            <person name="Duncan E.J."/>
            <person name="Remnant E.J."/>
            <person name="Van Eeckhoven J."/>
            <person name="Graham B."/>
            <person name="Knapp R.A."/>
            <person name="Langford K.W."/>
            <person name="Kronenberg Z."/>
            <person name="Press M.O."/>
            <person name="Eacker S.M."/>
            <person name="Wilson-Rankin E.E."/>
            <person name="Purcell J."/>
            <person name="Lester P.J."/>
            <person name="Dearden P.K."/>
        </authorList>
    </citation>
    <scope>NUCLEOTIDE SEQUENCE</scope>
    <source>
        <strain evidence="2">Volc-1</strain>
    </source>
</reference>
<keyword evidence="3" id="KW-1185">Reference proteome</keyword>
<dbReference type="AlphaFoldDB" id="A0A834KSI4"/>
<accession>A0A834KSI4</accession>
<evidence type="ECO:0000313" key="3">
    <source>
        <dbReference type="Proteomes" id="UP000600918"/>
    </source>
</evidence>
<keyword evidence="1" id="KW-0812">Transmembrane</keyword>
<sequence>MMIKDLQRQSLEKGHFSTVKIISLIHSFLTLFYVFYKMPWQLVEHFAQVIIYLQNVLKKSQHQQHD</sequence>
<gene>
    <name evidence="2" type="ORF">H0235_014203</name>
</gene>
<proteinExistence type="predicted"/>
<organism evidence="2 3">
    <name type="scientific">Vespula pensylvanica</name>
    <name type="common">Western yellow jacket</name>
    <name type="synonym">Wasp</name>
    <dbReference type="NCBI Taxonomy" id="30213"/>
    <lineage>
        <taxon>Eukaryota</taxon>
        <taxon>Metazoa</taxon>
        <taxon>Ecdysozoa</taxon>
        <taxon>Arthropoda</taxon>
        <taxon>Hexapoda</taxon>
        <taxon>Insecta</taxon>
        <taxon>Pterygota</taxon>
        <taxon>Neoptera</taxon>
        <taxon>Endopterygota</taxon>
        <taxon>Hymenoptera</taxon>
        <taxon>Apocrita</taxon>
        <taxon>Aculeata</taxon>
        <taxon>Vespoidea</taxon>
        <taxon>Vespidae</taxon>
        <taxon>Vespinae</taxon>
        <taxon>Vespula</taxon>
    </lineage>
</organism>
<dbReference type="Proteomes" id="UP000600918">
    <property type="component" value="Unassembled WGS sequence"/>
</dbReference>
<evidence type="ECO:0000256" key="1">
    <source>
        <dbReference type="SAM" id="Phobius"/>
    </source>
</evidence>
<protein>
    <submittedName>
        <fullName evidence="2">Uncharacterized protein</fullName>
    </submittedName>
</protein>
<keyword evidence="1" id="KW-0472">Membrane</keyword>